<gene>
    <name evidence="1" type="ORF">H8E19_05000</name>
</gene>
<evidence type="ECO:0000313" key="2">
    <source>
        <dbReference type="Proteomes" id="UP000650524"/>
    </source>
</evidence>
<comment type="caution">
    <text evidence="1">The sequence shown here is derived from an EMBL/GenBank/DDBJ whole genome shotgun (WGS) entry which is preliminary data.</text>
</comment>
<organism evidence="1 2">
    <name type="scientific">Candidatus Desulfacyla euxinica</name>
    <dbReference type="NCBI Taxonomy" id="2841693"/>
    <lineage>
        <taxon>Bacteria</taxon>
        <taxon>Deltaproteobacteria</taxon>
        <taxon>Candidatus Desulfacyla</taxon>
    </lineage>
</organism>
<evidence type="ECO:0000313" key="1">
    <source>
        <dbReference type="EMBL" id="MBC8176741.1"/>
    </source>
</evidence>
<accession>A0A8J6MYY3</accession>
<dbReference type="EMBL" id="JACNJD010000158">
    <property type="protein sequence ID" value="MBC8176741.1"/>
    <property type="molecule type" value="Genomic_DNA"/>
</dbReference>
<reference evidence="1 2" key="1">
    <citation type="submission" date="2020-08" db="EMBL/GenBank/DDBJ databases">
        <title>Bridging the membrane lipid divide: bacteria of the FCB group superphylum have the potential to synthesize archaeal ether lipids.</title>
        <authorList>
            <person name="Villanueva L."/>
            <person name="Von Meijenfeldt F.A.B."/>
            <person name="Westbye A.B."/>
            <person name="Yadav S."/>
            <person name="Hopmans E.C."/>
            <person name="Dutilh B.E."/>
            <person name="Sinninghe Damste J.S."/>
        </authorList>
    </citation>
    <scope>NUCLEOTIDE SEQUENCE [LARGE SCALE GENOMIC DNA]</scope>
    <source>
        <strain evidence="1">NIOZ-UU27</strain>
    </source>
</reference>
<name>A0A8J6MYY3_9DELT</name>
<dbReference type="Proteomes" id="UP000650524">
    <property type="component" value="Unassembled WGS sequence"/>
</dbReference>
<protein>
    <submittedName>
        <fullName evidence="1">Uncharacterized protein</fullName>
    </submittedName>
</protein>
<proteinExistence type="predicted"/>
<dbReference type="AlphaFoldDB" id="A0A8J6MYY3"/>
<sequence length="173" mass="19775">MILKKTSLSNPIDEKIAWARHYYKEFGDNLLKEKRLVDLLAHLKTAVVASRKEMAMTGIVEVCRRCEQEEGGSCCGAGLENRYDGWLLLINLLLGVKLPKTKQQTGSCFLLGKNGCLLMARHVICINYLCKKITDLIDPRIIMELREKESEEVNTLFILHENIKPVLRKWTST</sequence>